<dbReference type="AlphaFoldDB" id="A0A9P9KSI2"/>
<dbReference type="GeneID" id="70230772"/>
<feature type="region of interest" description="Disordered" evidence="1">
    <location>
        <begin position="166"/>
        <end position="186"/>
    </location>
</feature>
<comment type="caution">
    <text evidence="2">The sequence shown here is derived from an EMBL/GenBank/DDBJ whole genome shotgun (WGS) entry which is preliminary data.</text>
</comment>
<keyword evidence="3" id="KW-1185">Reference proteome</keyword>
<dbReference type="OrthoDB" id="3439209at2759"/>
<organism evidence="2 3">
    <name type="scientific">Fusarium redolens</name>
    <dbReference type="NCBI Taxonomy" id="48865"/>
    <lineage>
        <taxon>Eukaryota</taxon>
        <taxon>Fungi</taxon>
        <taxon>Dikarya</taxon>
        <taxon>Ascomycota</taxon>
        <taxon>Pezizomycotina</taxon>
        <taxon>Sordariomycetes</taxon>
        <taxon>Hypocreomycetidae</taxon>
        <taxon>Hypocreales</taxon>
        <taxon>Nectriaceae</taxon>
        <taxon>Fusarium</taxon>
        <taxon>Fusarium redolens species complex</taxon>
    </lineage>
</organism>
<gene>
    <name evidence="2" type="ORF">BKA55DRAFT_712261</name>
</gene>
<name>A0A9P9KSI2_FUSRE</name>
<dbReference type="RefSeq" id="XP_046055439.1">
    <property type="nucleotide sequence ID" value="XM_046200818.1"/>
</dbReference>
<reference evidence="2" key="1">
    <citation type="journal article" date="2021" name="Nat. Commun.">
        <title>Genetic determinants of endophytism in the Arabidopsis root mycobiome.</title>
        <authorList>
            <person name="Mesny F."/>
            <person name="Miyauchi S."/>
            <person name="Thiergart T."/>
            <person name="Pickel B."/>
            <person name="Atanasova L."/>
            <person name="Karlsson M."/>
            <person name="Huettel B."/>
            <person name="Barry K.W."/>
            <person name="Haridas S."/>
            <person name="Chen C."/>
            <person name="Bauer D."/>
            <person name="Andreopoulos W."/>
            <person name="Pangilinan J."/>
            <person name="LaButti K."/>
            <person name="Riley R."/>
            <person name="Lipzen A."/>
            <person name="Clum A."/>
            <person name="Drula E."/>
            <person name="Henrissat B."/>
            <person name="Kohler A."/>
            <person name="Grigoriev I.V."/>
            <person name="Martin F.M."/>
            <person name="Hacquard S."/>
        </authorList>
    </citation>
    <scope>NUCLEOTIDE SEQUENCE</scope>
    <source>
        <strain evidence="2">MPI-CAGE-AT-0023</strain>
    </source>
</reference>
<proteinExistence type="predicted"/>
<sequence>MEMLKFEDEGSLAPLYNLPTWPGFYSSFFPPHHFTSQSLHPYQQPFSSSEPSLWPSSFTSSHTSSLGYSDNFTHNFLPSPSPSSLSSDYSCPDCFIHHPPPNLPPPILPSANTYRSLYQDQPTHIKAEPLPLFTHNYLSRLPPPSLPSNNSCCCCSSYSFTNTQLPSPPLSSDHRQDAMSSSPALVGSKSPAAVGAGSVAGPGIVSQAWTRYQKTCAVLHEYEDISPSLILRVMQVPVTLEEQRTFVRHLRQQGVSYADIKDLGELTTSLSTLRGWDRMKKPPSARPRAPRWTTKDIKIMHRAVNAVLETMDIGSPGFWRRVEEEMPKLQATHRFSAQAIAAKYDNRSRGDIARRRANTTAQ</sequence>
<dbReference type="EMBL" id="JAGMUX010000002">
    <property type="protein sequence ID" value="KAH7267620.1"/>
    <property type="molecule type" value="Genomic_DNA"/>
</dbReference>
<evidence type="ECO:0000256" key="1">
    <source>
        <dbReference type="SAM" id="MobiDB-lite"/>
    </source>
</evidence>
<protein>
    <submittedName>
        <fullName evidence="2">Uncharacterized protein</fullName>
    </submittedName>
</protein>
<evidence type="ECO:0000313" key="3">
    <source>
        <dbReference type="Proteomes" id="UP000720189"/>
    </source>
</evidence>
<evidence type="ECO:0000313" key="2">
    <source>
        <dbReference type="EMBL" id="KAH7267620.1"/>
    </source>
</evidence>
<dbReference type="Proteomes" id="UP000720189">
    <property type="component" value="Unassembled WGS sequence"/>
</dbReference>
<accession>A0A9P9KSI2</accession>